<evidence type="ECO:0000313" key="2">
    <source>
        <dbReference type="EMBL" id="KAK7315038.1"/>
    </source>
</evidence>
<evidence type="ECO:0000313" key="3">
    <source>
        <dbReference type="Proteomes" id="UP001367508"/>
    </source>
</evidence>
<feature type="compositionally biased region" description="Polar residues" evidence="1">
    <location>
        <begin position="28"/>
        <end position="45"/>
    </location>
</feature>
<keyword evidence="3" id="KW-1185">Reference proteome</keyword>
<dbReference type="Proteomes" id="UP001367508">
    <property type="component" value="Unassembled WGS sequence"/>
</dbReference>
<name>A0AAN9KE54_CANGL</name>
<accession>A0AAN9KE54</accession>
<reference evidence="2 3" key="1">
    <citation type="submission" date="2024-01" db="EMBL/GenBank/DDBJ databases">
        <title>The genomes of 5 underutilized Papilionoideae crops provide insights into root nodulation and disease resistanc.</title>
        <authorList>
            <person name="Jiang F."/>
        </authorList>
    </citation>
    <scope>NUCLEOTIDE SEQUENCE [LARGE SCALE GENOMIC DNA]</scope>
    <source>
        <strain evidence="2">LVBAO_FW01</strain>
        <tissue evidence="2">Leaves</tissue>
    </source>
</reference>
<dbReference type="AlphaFoldDB" id="A0AAN9KE54"/>
<dbReference type="EMBL" id="JAYMYQ010000008">
    <property type="protein sequence ID" value="KAK7315038.1"/>
    <property type="molecule type" value="Genomic_DNA"/>
</dbReference>
<proteinExistence type="predicted"/>
<organism evidence="2 3">
    <name type="scientific">Canavalia gladiata</name>
    <name type="common">Sword bean</name>
    <name type="synonym">Dolichos gladiatus</name>
    <dbReference type="NCBI Taxonomy" id="3824"/>
    <lineage>
        <taxon>Eukaryota</taxon>
        <taxon>Viridiplantae</taxon>
        <taxon>Streptophyta</taxon>
        <taxon>Embryophyta</taxon>
        <taxon>Tracheophyta</taxon>
        <taxon>Spermatophyta</taxon>
        <taxon>Magnoliopsida</taxon>
        <taxon>eudicotyledons</taxon>
        <taxon>Gunneridae</taxon>
        <taxon>Pentapetalae</taxon>
        <taxon>rosids</taxon>
        <taxon>fabids</taxon>
        <taxon>Fabales</taxon>
        <taxon>Fabaceae</taxon>
        <taxon>Papilionoideae</taxon>
        <taxon>50 kb inversion clade</taxon>
        <taxon>NPAAA clade</taxon>
        <taxon>indigoferoid/millettioid clade</taxon>
        <taxon>Phaseoleae</taxon>
        <taxon>Canavalia</taxon>
    </lineage>
</organism>
<gene>
    <name evidence="2" type="ORF">VNO77_33570</name>
</gene>
<protein>
    <submittedName>
        <fullName evidence="2">Uncharacterized protein</fullName>
    </submittedName>
</protein>
<sequence length="73" mass="8301">MEILNIPSKRNSHSFSASFFSQLQSSHTTQPKFTETHPIGQNSPTQLKTHSKIRIFGSFHSQEAQNFKRVGVE</sequence>
<evidence type="ECO:0000256" key="1">
    <source>
        <dbReference type="SAM" id="MobiDB-lite"/>
    </source>
</evidence>
<feature type="region of interest" description="Disordered" evidence="1">
    <location>
        <begin position="26"/>
        <end position="45"/>
    </location>
</feature>
<comment type="caution">
    <text evidence="2">The sequence shown here is derived from an EMBL/GenBank/DDBJ whole genome shotgun (WGS) entry which is preliminary data.</text>
</comment>